<dbReference type="AlphaFoldDB" id="A0A7J0H9R0"/>
<proteinExistence type="predicted"/>
<organism evidence="3 4">
    <name type="scientific">Actinidia rufa</name>
    <dbReference type="NCBI Taxonomy" id="165716"/>
    <lineage>
        <taxon>Eukaryota</taxon>
        <taxon>Viridiplantae</taxon>
        <taxon>Streptophyta</taxon>
        <taxon>Embryophyta</taxon>
        <taxon>Tracheophyta</taxon>
        <taxon>Spermatophyta</taxon>
        <taxon>Magnoliopsida</taxon>
        <taxon>eudicotyledons</taxon>
        <taxon>Gunneridae</taxon>
        <taxon>Pentapetalae</taxon>
        <taxon>asterids</taxon>
        <taxon>Ericales</taxon>
        <taxon>Actinidiaceae</taxon>
        <taxon>Actinidia</taxon>
    </lineage>
</organism>
<dbReference type="OrthoDB" id="1706811at2759"/>
<protein>
    <recommendedName>
        <fullName evidence="2">Retrotransposon Copia-like N-terminal domain-containing protein</fullName>
    </recommendedName>
</protein>
<feature type="compositionally biased region" description="Low complexity" evidence="1">
    <location>
        <begin position="150"/>
        <end position="162"/>
    </location>
</feature>
<keyword evidence="4" id="KW-1185">Reference proteome</keyword>
<feature type="region of interest" description="Disordered" evidence="1">
    <location>
        <begin position="134"/>
        <end position="162"/>
    </location>
</feature>
<dbReference type="Proteomes" id="UP000585474">
    <property type="component" value="Unassembled WGS sequence"/>
</dbReference>
<evidence type="ECO:0000259" key="2">
    <source>
        <dbReference type="Pfam" id="PF14244"/>
    </source>
</evidence>
<gene>
    <name evidence="3" type="ORF">Acr_28g0005650</name>
</gene>
<sequence length="162" mass="17860">MDRSKAFRPIVITLEGPNYIPWSQAISSFLKGRKLWRYITGDIEAPVQGVTETPTQYIKWLEEWDKTGTLIDYQCLLASDLFYMRPADSVRAYVASLLHRNPLHTLEQAISELLSAETRLGLILTSHVDTALATPTPSSRGCGSSGGSRGFSTSGSGSQHNE</sequence>
<dbReference type="EMBL" id="BJWL01000028">
    <property type="protein sequence ID" value="GFZ19860.1"/>
    <property type="molecule type" value="Genomic_DNA"/>
</dbReference>
<dbReference type="InterPro" id="IPR029472">
    <property type="entry name" value="Copia-like_N"/>
</dbReference>
<name>A0A7J0H9R0_9ERIC</name>
<accession>A0A7J0H9R0</accession>
<dbReference type="Pfam" id="PF14244">
    <property type="entry name" value="Retrotran_gag_3"/>
    <property type="match status" value="1"/>
</dbReference>
<reference evidence="3 4" key="1">
    <citation type="submission" date="2019-07" db="EMBL/GenBank/DDBJ databases">
        <title>De Novo Assembly of kiwifruit Actinidia rufa.</title>
        <authorList>
            <person name="Sugita-Konishi S."/>
            <person name="Sato K."/>
            <person name="Mori E."/>
            <person name="Abe Y."/>
            <person name="Kisaki G."/>
            <person name="Hamano K."/>
            <person name="Suezawa K."/>
            <person name="Otani M."/>
            <person name="Fukuda T."/>
            <person name="Manabe T."/>
            <person name="Gomi K."/>
            <person name="Tabuchi M."/>
            <person name="Akimitsu K."/>
            <person name="Kataoka I."/>
        </authorList>
    </citation>
    <scope>NUCLEOTIDE SEQUENCE [LARGE SCALE GENOMIC DNA]</scope>
    <source>
        <strain evidence="4">cv. Fuchu</strain>
    </source>
</reference>
<comment type="caution">
    <text evidence="3">The sequence shown here is derived from an EMBL/GenBank/DDBJ whole genome shotgun (WGS) entry which is preliminary data.</text>
</comment>
<feature type="domain" description="Retrotransposon Copia-like N-terminal" evidence="2">
    <location>
        <begin position="12"/>
        <end position="46"/>
    </location>
</feature>
<evidence type="ECO:0000313" key="4">
    <source>
        <dbReference type="Proteomes" id="UP000585474"/>
    </source>
</evidence>
<evidence type="ECO:0000313" key="3">
    <source>
        <dbReference type="EMBL" id="GFZ19860.1"/>
    </source>
</evidence>
<evidence type="ECO:0000256" key="1">
    <source>
        <dbReference type="SAM" id="MobiDB-lite"/>
    </source>
</evidence>